<evidence type="ECO:0000313" key="1">
    <source>
        <dbReference type="EMBL" id="CCA19570.1"/>
    </source>
</evidence>
<dbReference type="AlphaFoldDB" id="F0WED8"/>
<protein>
    <submittedName>
        <fullName evidence="1">AlNc14C73G4995 protein</fullName>
    </submittedName>
</protein>
<name>F0WED8_9STRA</name>
<proteinExistence type="predicted"/>
<sequence length="52" mass="5758">MRPPVTRDGALLIKAATFLTGSTLFLDKESSGFNIQRREEKTDEVNKAYLGA</sequence>
<dbReference type="HOGENOM" id="CLU_3091274_0_0_1"/>
<organism evidence="1">
    <name type="scientific">Albugo laibachii Nc14</name>
    <dbReference type="NCBI Taxonomy" id="890382"/>
    <lineage>
        <taxon>Eukaryota</taxon>
        <taxon>Sar</taxon>
        <taxon>Stramenopiles</taxon>
        <taxon>Oomycota</taxon>
        <taxon>Peronosporomycetes</taxon>
        <taxon>Albuginales</taxon>
        <taxon>Albuginaceae</taxon>
        <taxon>Albugo</taxon>
    </lineage>
</organism>
<reference evidence="1" key="1">
    <citation type="journal article" date="2011" name="PLoS Biol.">
        <title>Gene gain and loss during evolution of obligate parasitism in the white rust pathogen of Arabidopsis thaliana.</title>
        <authorList>
            <person name="Kemen E."/>
            <person name="Gardiner A."/>
            <person name="Schultz-Larsen T."/>
            <person name="Kemen A.C."/>
            <person name="Balmuth A.L."/>
            <person name="Robert-Seilaniantz A."/>
            <person name="Bailey K."/>
            <person name="Holub E."/>
            <person name="Studholme D.J."/>
            <person name="Maclean D."/>
            <person name="Jones J.D."/>
        </authorList>
    </citation>
    <scope>NUCLEOTIDE SEQUENCE</scope>
</reference>
<gene>
    <name evidence="1" type="primary">AlNc14C73G4995</name>
    <name evidence="1" type="ORF">ALNC14_057130</name>
</gene>
<dbReference type="EMBL" id="FR824118">
    <property type="protein sequence ID" value="CCA19570.1"/>
    <property type="molecule type" value="Genomic_DNA"/>
</dbReference>
<accession>F0WED8</accession>
<reference evidence="1" key="2">
    <citation type="submission" date="2011-02" db="EMBL/GenBank/DDBJ databases">
        <authorList>
            <person name="MacLean D."/>
        </authorList>
    </citation>
    <scope>NUCLEOTIDE SEQUENCE</scope>
</reference>